<keyword evidence="2" id="KW-0294">Fucose metabolism</keyword>
<evidence type="ECO:0000313" key="5">
    <source>
        <dbReference type="EMBL" id="KAL2293494.1"/>
    </source>
</evidence>
<evidence type="ECO:0000256" key="2">
    <source>
        <dbReference type="ARBA" id="ARBA00023253"/>
    </source>
</evidence>
<reference evidence="5 6" key="1">
    <citation type="submission" date="2024-03" db="EMBL/GenBank/DDBJ databases">
        <title>A high-quality draft genome sequence of Diaporthe vaccinii, a causative agent of upright dieback and viscid rot disease in cranberry plants.</title>
        <authorList>
            <person name="Sarrasin M."/>
            <person name="Lang B.F."/>
            <person name="Burger G."/>
        </authorList>
    </citation>
    <scope>NUCLEOTIDE SEQUENCE [LARGE SCALE GENOMIC DNA]</scope>
    <source>
        <strain evidence="5 6">IS7</strain>
    </source>
</reference>
<sequence>MIMPQAGIRGPRAWLIAITMIWFWAAIFYEYPNLIPFDGAARVQTLSYPSGESARPASLPDGSAVQLLGQEAINAVCDRTAWNESLVFTCNESYGGVGNIRNSVLHCVRYAIQAGASLVLPRIVLRSAEDIGTIETGQTADFSYMFDTPHFLGSMSLYCPQLRVYNTIDDARDGLEEKEGLTLSLKPESLVEGGVPRTGIPEPSAWRGQFYSWLNTQIATAGNVTPSLVIVNLQRSYMTYPIYSDGQAFAHTFASVLQFRNDTRTLAAKVLSSLAERFSLDVDLQDDILPNAFFGVHLRTEADSKKAWESAGDYWFYSHYRNQVKVYLEQAPRSNPAVIYIASGDPDEIARFAADAAKVPAPHNYPVVSKVDTLAGEDLESLRALTFDQQALVDYLVLLKGSDFAGVAHSSFAWSIALKRHQFSKKVGKFLDAPEMLDDDLSKVYGTVKDFEDYPNVLWPRGYSKGVKAALGDSSWHPISNLLRKP</sequence>
<dbReference type="InterPro" id="IPR019378">
    <property type="entry name" value="GDP-Fuc_O-FucTrfase"/>
</dbReference>
<protein>
    <recommendedName>
        <fullName evidence="7">Alternative oxidase</fullName>
    </recommendedName>
</protein>
<keyword evidence="1" id="KW-0808">Transferase</keyword>
<organism evidence="5 6">
    <name type="scientific">Diaporthe vaccinii</name>
    <dbReference type="NCBI Taxonomy" id="105482"/>
    <lineage>
        <taxon>Eukaryota</taxon>
        <taxon>Fungi</taxon>
        <taxon>Dikarya</taxon>
        <taxon>Ascomycota</taxon>
        <taxon>Pezizomycotina</taxon>
        <taxon>Sordariomycetes</taxon>
        <taxon>Sordariomycetidae</taxon>
        <taxon>Diaporthales</taxon>
        <taxon>Diaporthaceae</taxon>
        <taxon>Diaporthe</taxon>
        <taxon>Diaporthe eres species complex</taxon>
    </lineage>
</organism>
<evidence type="ECO:0000256" key="3">
    <source>
        <dbReference type="ARBA" id="ARBA00023277"/>
    </source>
</evidence>
<proteinExistence type="predicted"/>
<name>A0ABR4FFL3_9PEZI</name>
<comment type="caution">
    <text evidence="5">The sequence shown here is derived from an EMBL/GenBank/DDBJ whole genome shotgun (WGS) entry which is preliminary data.</text>
</comment>
<keyword evidence="3" id="KW-0119">Carbohydrate metabolism</keyword>
<accession>A0ABR4FFL3</accession>
<dbReference type="Proteomes" id="UP001600888">
    <property type="component" value="Unassembled WGS sequence"/>
</dbReference>
<keyword evidence="4" id="KW-1133">Transmembrane helix</keyword>
<evidence type="ECO:0000313" key="6">
    <source>
        <dbReference type="Proteomes" id="UP001600888"/>
    </source>
</evidence>
<gene>
    <name evidence="5" type="ORF">FJTKL_05386</name>
</gene>
<feature type="transmembrane region" description="Helical" evidence="4">
    <location>
        <begin position="12"/>
        <end position="29"/>
    </location>
</feature>
<dbReference type="CDD" id="cd11296">
    <property type="entry name" value="O-FucT_like"/>
    <property type="match status" value="1"/>
</dbReference>
<keyword evidence="6" id="KW-1185">Reference proteome</keyword>
<keyword evidence="4" id="KW-0812">Transmembrane</keyword>
<dbReference type="Gene3D" id="3.40.50.11350">
    <property type="match status" value="1"/>
</dbReference>
<dbReference type="EMBL" id="JBAWTH010000001">
    <property type="protein sequence ID" value="KAL2293494.1"/>
    <property type="molecule type" value="Genomic_DNA"/>
</dbReference>
<evidence type="ECO:0000256" key="4">
    <source>
        <dbReference type="SAM" id="Phobius"/>
    </source>
</evidence>
<evidence type="ECO:0000256" key="1">
    <source>
        <dbReference type="ARBA" id="ARBA00022679"/>
    </source>
</evidence>
<evidence type="ECO:0008006" key="7">
    <source>
        <dbReference type="Google" id="ProtNLM"/>
    </source>
</evidence>
<dbReference type="Pfam" id="PF10250">
    <property type="entry name" value="O-FucT"/>
    <property type="match status" value="1"/>
</dbReference>
<keyword evidence="4" id="KW-0472">Membrane</keyword>